<keyword evidence="3" id="KW-1185">Reference proteome</keyword>
<dbReference type="PANTHER" id="PTHR33112">
    <property type="entry name" value="DOMAIN PROTEIN, PUTATIVE-RELATED"/>
    <property type="match status" value="1"/>
</dbReference>
<evidence type="ECO:0000313" key="2">
    <source>
        <dbReference type="EMBL" id="KAH7136318.1"/>
    </source>
</evidence>
<sequence>MERVLALIDEGNFEESGRLMREAGIGQYNDEEFEVTDEVVESEVERLQTELTSDPAWIAASRQTKCHTCWNLDARGHPQAETQRSGRRIISSVEYQLLRTPIVRVVWQTEACGYCDLIFRATNKVLSRDQRHRHAWPQYLQSVTLVEGQPVLLTVSSPAEPGKTDILGIELFTDPNDVETQRLLPAVGSASPVAADAGSDACFDFIKLCLKECTETHTDCQQRSSPLPKRILVLEEDSKGGKQRSMPSVRLYHPKPSEKHLYVALSHCWGPDKTAKVRLKLQQNNVAEFQQHIPWDKMPETFKDGILATWRLGVRHIWIDSLCIIQDDTADWEVEAAKMGAYYHNAYLTIAAASSPCGDERFLTSRPGLNEAEEIKYYGPQKVSLASRMARSMGSRRGTVYARRTNRVANDDRSAVAGWSRIETSAIMGPLSTRAWTLQERVLSARIAHFTEEGVIWECKQVTKSEDRMSRPPGPLSKWSQFAAVRSISDENEAKIMRQRLQTSWRKLMTEYAQRGITKRKDIMPAISSIAAHMHSYIGAPYLAGLWKDRFIEDLCWRPSASIGENVPPLSPEQVNLNMPSWSWMAVAHAVSYAVIDTPGVFVSHCSLVGGDFIPASSSSAFAKLADSREVVLEGRMLAMHLLFHGHHKRADAKSASIRLDTYDKSYSSDVLYDAPLVATEAVLASGECIKTVRKAREGEELAWFKDSVVYCLDVGRFMPGGQPFALSGVDHHFVMLLVPSLTTPGAYERIGMASNDFGSGYKGKTRRDVWGDLPVERIALV</sequence>
<reference evidence="2" key="1">
    <citation type="journal article" date="2021" name="Nat. Commun.">
        <title>Genetic determinants of endophytism in the Arabidopsis root mycobiome.</title>
        <authorList>
            <person name="Mesny F."/>
            <person name="Miyauchi S."/>
            <person name="Thiergart T."/>
            <person name="Pickel B."/>
            <person name="Atanasova L."/>
            <person name="Karlsson M."/>
            <person name="Huettel B."/>
            <person name="Barry K.W."/>
            <person name="Haridas S."/>
            <person name="Chen C."/>
            <person name="Bauer D."/>
            <person name="Andreopoulos W."/>
            <person name="Pangilinan J."/>
            <person name="LaButti K."/>
            <person name="Riley R."/>
            <person name="Lipzen A."/>
            <person name="Clum A."/>
            <person name="Drula E."/>
            <person name="Henrissat B."/>
            <person name="Kohler A."/>
            <person name="Grigoriev I.V."/>
            <person name="Martin F.M."/>
            <person name="Hacquard S."/>
        </authorList>
    </citation>
    <scope>NUCLEOTIDE SEQUENCE</scope>
    <source>
        <strain evidence="2">MPI-CAGE-AT-0147</strain>
    </source>
</reference>
<evidence type="ECO:0000259" key="1">
    <source>
        <dbReference type="Pfam" id="PF06985"/>
    </source>
</evidence>
<dbReference type="AlphaFoldDB" id="A0A9P9EET6"/>
<gene>
    <name evidence="2" type="ORF">EDB81DRAFT_886434</name>
</gene>
<evidence type="ECO:0000313" key="3">
    <source>
        <dbReference type="Proteomes" id="UP000738349"/>
    </source>
</evidence>
<dbReference type="InterPro" id="IPR010730">
    <property type="entry name" value="HET"/>
</dbReference>
<dbReference type="EMBL" id="JAGMUV010000013">
    <property type="protein sequence ID" value="KAH7136318.1"/>
    <property type="molecule type" value="Genomic_DNA"/>
</dbReference>
<comment type="caution">
    <text evidence="2">The sequence shown here is derived from an EMBL/GenBank/DDBJ whole genome shotgun (WGS) entry which is preliminary data.</text>
</comment>
<dbReference type="OrthoDB" id="5125733at2759"/>
<feature type="domain" description="Heterokaryon incompatibility" evidence="1">
    <location>
        <begin position="262"/>
        <end position="440"/>
    </location>
</feature>
<accession>A0A9P9EET6</accession>
<dbReference type="Pfam" id="PF06985">
    <property type="entry name" value="HET"/>
    <property type="match status" value="1"/>
</dbReference>
<protein>
    <submittedName>
        <fullName evidence="2">Heterokaryon incompatibility protein-domain-containing protein</fullName>
    </submittedName>
</protein>
<organism evidence="2 3">
    <name type="scientific">Dactylonectria macrodidyma</name>
    <dbReference type="NCBI Taxonomy" id="307937"/>
    <lineage>
        <taxon>Eukaryota</taxon>
        <taxon>Fungi</taxon>
        <taxon>Dikarya</taxon>
        <taxon>Ascomycota</taxon>
        <taxon>Pezizomycotina</taxon>
        <taxon>Sordariomycetes</taxon>
        <taxon>Hypocreomycetidae</taxon>
        <taxon>Hypocreales</taxon>
        <taxon>Nectriaceae</taxon>
        <taxon>Dactylonectria</taxon>
    </lineage>
</organism>
<dbReference type="PANTHER" id="PTHR33112:SF16">
    <property type="entry name" value="HETEROKARYON INCOMPATIBILITY DOMAIN-CONTAINING PROTEIN"/>
    <property type="match status" value="1"/>
</dbReference>
<proteinExistence type="predicted"/>
<dbReference type="Proteomes" id="UP000738349">
    <property type="component" value="Unassembled WGS sequence"/>
</dbReference>
<name>A0A9P9EET6_9HYPO</name>